<reference evidence="7" key="1">
    <citation type="journal article" date="2019" name="Int. J. Syst. Evol. Microbiol.">
        <title>The Global Catalogue of Microorganisms (GCM) 10K type strain sequencing project: providing services to taxonomists for standard genome sequencing and annotation.</title>
        <authorList>
            <consortium name="The Broad Institute Genomics Platform"/>
            <consortium name="The Broad Institute Genome Sequencing Center for Infectious Disease"/>
            <person name="Wu L."/>
            <person name="Ma J."/>
        </authorList>
    </citation>
    <scope>NUCLEOTIDE SEQUENCE [LARGE SCALE GENOMIC DNA]</scope>
    <source>
        <strain evidence="7">CGMCC 4.7304</strain>
    </source>
</reference>
<sequence length="381" mass="40784">MTQRMPYDVIVLGLGVLGSSTAYRLAAKGHRVLGVERYGPVHDRGASHGETRCVFTSYFMGPRYVPLVRRSLELWEETGKEAGRPLVTRAGALLLGSGPGRLVPAATAAAEASGLANETYGGDELGRRFPQFTPGPDTTALYERDAGFLHVEPAVRAQLDLAERAGAELRFGERTLEWTADAGGVTVRTDQGVHRAARLVLCVGSWVGQLVGPELVPVTVLRKVQAWFAPATGEEAFAPGAFPFWAWDAGGAIALGFPVAGPGNGVKAAMHTGGERCDPETVDRTVHDRDVAELRSFLAPRIPGVAGGRYLRGEVGLYDMSPDRHFIVGRLPGQEHVYLAAGTSGHAFKFAPVIGEALADLATEGSTRHDIGLFDPERFHR</sequence>
<dbReference type="GO" id="GO:0050131">
    <property type="term" value="F:N-methyl-L-amino-acid oxidase activity"/>
    <property type="evidence" value="ECO:0007669"/>
    <property type="project" value="UniProtKB-EC"/>
</dbReference>
<keyword evidence="4 6" id="KW-0560">Oxidoreductase</keyword>
<evidence type="ECO:0000313" key="6">
    <source>
        <dbReference type="EMBL" id="MFC5718954.1"/>
    </source>
</evidence>
<dbReference type="InterPro" id="IPR006076">
    <property type="entry name" value="FAD-dep_OxRdtase"/>
</dbReference>
<keyword evidence="7" id="KW-1185">Reference proteome</keyword>
<dbReference type="RefSeq" id="WP_390313941.1">
    <property type="nucleotide sequence ID" value="NZ_JBHSPB010000001.1"/>
</dbReference>
<protein>
    <submittedName>
        <fullName evidence="6">N-methyl-L-tryptophan oxidase</fullName>
        <ecNumber evidence="6">1.5.3.2</ecNumber>
    </submittedName>
</protein>
<keyword evidence="3" id="KW-0274">FAD</keyword>
<evidence type="ECO:0000256" key="2">
    <source>
        <dbReference type="ARBA" id="ARBA00022630"/>
    </source>
</evidence>
<dbReference type="SUPFAM" id="SSF54373">
    <property type="entry name" value="FAD-linked reductases, C-terminal domain"/>
    <property type="match status" value="1"/>
</dbReference>
<dbReference type="EC" id="1.5.3.2" evidence="6"/>
<dbReference type="EMBL" id="JBHSPB010000001">
    <property type="protein sequence ID" value="MFC5718954.1"/>
    <property type="molecule type" value="Genomic_DNA"/>
</dbReference>
<evidence type="ECO:0000313" key="7">
    <source>
        <dbReference type="Proteomes" id="UP001596083"/>
    </source>
</evidence>
<evidence type="ECO:0000256" key="3">
    <source>
        <dbReference type="ARBA" id="ARBA00022827"/>
    </source>
</evidence>
<dbReference type="SUPFAM" id="SSF51905">
    <property type="entry name" value="FAD/NAD(P)-binding domain"/>
    <property type="match status" value="1"/>
</dbReference>
<evidence type="ECO:0000256" key="1">
    <source>
        <dbReference type="ARBA" id="ARBA00001974"/>
    </source>
</evidence>
<dbReference type="InterPro" id="IPR045170">
    <property type="entry name" value="MTOX"/>
</dbReference>
<dbReference type="Gene3D" id="3.50.50.60">
    <property type="entry name" value="FAD/NAD(P)-binding domain"/>
    <property type="match status" value="1"/>
</dbReference>
<name>A0ABW0YUL2_9ACTN</name>
<dbReference type="Gene3D" id="3.30.9.10">
    <property type="entry name" value="D-Amino Acid Oxidase, subunit A, domain 2"/>
    <property type="match status" value="1"/>
</dbReference>
<comment type="cofactor">
    <cofactor evidence="1">
        <name>FAD</name>
        <dbReference type="ChEBI" id="CHEBI:57692"/>
    </cofactor>
</comment>
<dbReference type="PANTHER" id="PTHR10961:SF7">
    <property type="entry name" value="FAD DEPENDENT OXIDOREDUCTASE DOMAIN-CONTAINING PROTEIN"/>
    <property type="match status" value="1"/>
</dbReference>
<dbReference type="NCBIfam" id="NF008425">
    <property type="entry name" value="PRK11259.1"/>
    <property type="match status" value="1"/>
</dbReference>
<accession>A0ABW0YUL2</accession>
<dbReference type="Proteomes" id="UP001596083">
    <property type="component" value="Unassembled WGS sequence"/>
</dbReference>
<feature type="domain" description="FAD dependent oxidoreductase" evidence="5">
    <location>
        <begin position="8"/>
        <end position="361"/>
    </location>
</feature>
<dbReference type="InterPro" id="IPR036188">
    <property type="entry name" value="FAD/NAD-bd_sf"/>
</dbReference>
<organism evidence="6 7">
    <name type="scientific">Streptomyces gamaensis</name>
    <dbReference type="NCBI Taxonomy" id="1763542"/>
    <lineage>
        <taxon>Bacteria</taxon>
        <taxon>Bacillati</taxon>
        <taxon>Actinomycetota</taxon>
        <taxon>Actinomycetes</taxon>
        <taxon>Kitasatosporales</taxon>
        <taxon>Streptomycetaceae</taxon>
        <taxon>Streptomyces</taxon>
    </lineage>
</organism>
<evidence type="ECO:0000256" key="4">
    <source>
        <dbReference type="ARBA" id="ARBA00023002"/>
    </source>
</evidence>
<dbReference type="Pfam" id="PF01266">
    <property type="entry name" value="DAO"/>
    <property type="match status" value="1"/>
</dbReference>
<comment type="caution">
    <text evidence="6">The sequence shown here is derived from an EMBL/GenBank/DDBJ whole genome shotgun (WGS) entry which is preliminary data.</text>
</comment>
<dbReference type="PANTHER" id="PTHR10961">
    <property type="entry name" value="PEROXISOMAL SARCOSINE OXIDASE"/>
    <property type="match status" value="1"/>
</dbReference>
<gene>
    <name evidence="6" type="primary">solA</name>
    <name evidence="6" type="ORF">ACFP1Z_02005</name>
</gene>
<proteinExistence type="predicted"/>
<keyword evidence="2" id="KW-0285">Flavoprotein</keyword>
<evidence type="ECO:0000259" key="5">
    <source>
        <dbReference type="Pfam" id="PF01266"/>
    </source>
</evidence>